<dbReference type="SUPFAM" id="SSF52540">
    <property type="entry name" value="P-loop containing nucleoside triphosphate hydrolases"/>
    <property type="match status" value="2"/>
</dbReference>
<organism evidence="6 7">
    <name type="scientific">Leptotrichia hofstadii</name>
    <dbReference type="NCBI Taxonomy" id="157688"/>
    <lineage>
        <taxon>Bacteria</taxon>
        <taxon>Fusobacteriati</taxon>
        <taxon>Fusobacteriota</taxon>
        <taxon>Fusobacteriia</taxon>
        <taxon>Fusobacteriales</taxon>
        <taxon>Leptotrichiaceae</taxon>
        <taxon>Leptotrichia</taxon>
    </lineage>
</organism>
<dbReference type="FunFam" id="3.40.50.300:FF:000309">
    <property type="entry name" value="ABC transporter ATP-binding protein"/>
    <property type="match status" value="1"/>
</dbReference>
<evidence type="ECO:0000313" key="6">
    <source>
        <dbReference type="EMBL" id="BBM39612.1"/>
    </source>
</evidence>
<dbReference type="KEGG" id="lhf:JCM16775_2344"/>
<dbReference type="GO" id="GO:0003676">
    <property type="term" value="F:nucleic acid binding"/>
    <property type="evidence" value="ECO:0007669"/>
    <property type="project" value="UniProtKB-ARBA"/>
</dbReference>
<gene>
    <name evidence="6" type="ORF">JCM16775_2344</name>
</gene>
<feature type="coiled-coil region" evidence="4">
    <location>
        <begin position="551"/>
        <end position="659"/>
    </location>
</feature>
<keyword evidence="1" id="KW-0677">Repeat</keyword>
<dbReference type="InterPro" id="IPR032781">
    <property type="entry name" value="ABC_tran_Xtn"/>
</dbReference>
<evidence type="ECO:0000259" key="5">
    <source>
        <dbReference type="PROSITE" id="PS50893"/>
    </source>
</evidence>
<dbReference type="Pfam" id="PF12848">
    <property type="entry name" value="ABC_tran_Xtn"/>
    <property type="match status" value="1"/>
</dbReference>
<sequence length="660" mass="76779">MSLVQFNKVYKQFAGEYILRDVNFTIEERDKIGLVGVNGAGKSTIIRMLLGEERIDGNENNLNEFGEIVKSGATKIGYLSQNTEFSDEKNTIYEEMMTIFEEERKIWDEIQKVNMLLGTANEDEMEKLINKSAELSSIYEAKNGYEIEYKIKQVLTGLELTGEYENLLLQDLSGGERTRVSLAKLLLSEPDLLILDEPTNHLDLISIEWLEDYLKRYNKAFLLVSHDRIFLDNVCTKIFELENKKLHKYDGNFSSFILQKEMILKGEIKRYEKEQEKIKKMEEYIDRFRAGIKARQAKGRQKILDRIERMEDPVFNPQRMRLKFETAKMSGENVLKVRNLSKSFDGKKVLNNINFELFRGERVGIIGKNGIGKSTLLKILLDKLPKDTGEIEFGTRLKIGYYDQNHQEFSQENTILQEINNSLDLTEEYLRTLAGGFLFSGDDVQKKISMLSGGERVRVAFLKLYMEKANFLILDEPTNHLDVYSIEVLEDALEDFDGTMLVVSHNRHFLDTVCNTIYCLDENGLTKFKGNYEDYKESLKTAKSASQGTDLETKEEKKLSYQEQKEQSRKIAKLKRDIEKLEKEMEKITEMRENLNAEYEKAGKENNMEKLMEVQEKLDRLEEEEMEKMEEWDVKSGELESLEQDLISFGKNLKGMKNNF</sequence>
<dbReference type="Gene3D" id="3.40.50.300">
    <property type="entry name" value="P-loop containing nucleotide triphosphate hydrolases"/>
    <property type="match status" value="2"/>
</dbReference>
<dbReference type="PANTHER" id="PTHR42855:SF2">
    <property type="entry name" value="DRUG RESISTANCE ABC TRANSPORTER,ATP-BINDING PROTEIN"/>
    <property type="match status" value="1"/>
</dbReference>
<dbReference type="PROSITE" id="PS50893">
    <property type="entry name" value="ABC_TRANSPORTER_2"/>
    <property type="match status" value="2"/>
</dbReference>
<dbReference type="Proteomes" id="UP000321892">
    <property type="component" value="Chromosome"/>
</dbReference>
<dbReference type="PANTHER" id="PTHR42855">
    <property type="entry name" value="ABC TRANSPORTER ATP-BINDING SUBUNIT"/>
    <property type="match status" value="1"/>
</dbReference>
<reference evidence="6 7" key="1">
    <citation type="submission" date="2019-07" db="EMBL/GenBank/DDBJ databases">
        <title>Complete Genome Sequence of Leptotrichia hofstadii Strain JCM16775.</title>
        <authorList>
            <person name="Watanabe S."/>
            <person name="Cui L."/>
        </authorList>
    </citation>
    <scope>NUCLEOTIDE SEQUENCE [LARGE SCALE GENOMIC DNA]</scope>
    <source>
        <strain evidence="6 7">JCM16775</strain>
    </source>
</reference>
<evidence type="ECO:0000256" key="3">
    <source>
        <dbReference type="ARBA" id="ARBA00022840"/>
    </source>
</evidence>
<name>A0A510JJX9_9FUSO</name>
<feature type="domain" description="ABC transporter" evidence="5">
    <location>
        <begin position="335"/>
        <end position="547"/>
    </location>
</feature>
<dbReference type="InterPro" id="IPR051309">
    <property type="entry name" value="ABCF_ATPase"/>
</dbReference>
<dbReference type="AlphaFoldDB" id="A0A510JJX9"/>
<dbReference type="FunFam" id="3.40.50.300:FF:000011">
    <property type="entry name" value="Putative ABC transporter ATP-binding component"/>
    <property type="match status" value="1"/>
</dbReference>
<dbReference type="InterPro" id="IPR003593">
    <property type="entry name" value="AAA+_ATPase"/>
</dbReference>
<feature type="domain" description="ABC transporter" evidence="5">
    <location>
        <begin position="4"/>
        <end position="268"/>
    </location>
</feature>
<dbReference type="Pfam" id="PF00005">
    <property type="entry name" value="ABC_tran"/>
    <property type="match status" value="2"/>
</dbReference>
<dbReference type="CDD" id="cd03221">
    <property type="entry name" value="ABCF_EF-3"/>
    <property type="match status" value="2"/>
</dbReference>
<dbReference type="InterPro" id="IPR027417">
    <property type="entry name" value="P-loop_NTPase"/>
</dbReference>
<accession>A0A510JJX9</accession>
<dbReference type="InterPro" id="IPR003439">
    <property type="entry name" value="ABC_transporter-like_ATP-bd"/>
</dbReference>
<keyword evidence="4" id="KW-0175">Coiled coil</keyword>
<keyword evidence="7" id="KW-1185">Reference proteome</keyword>
<dbReference type="OrthoDB" id="9760950at2"/>
<dbReference type="PROSITE" id="PS00211">
    <property type="entry name" value="ABC_TRANSPORTER_1"/>
    <property type="match status" value="2"/>
</dbReference>
<evidence type="ECO:0000313" key="7">
    <source>
        <dbReference type="Proteomes" id="UP000321892"/>
    </source>
</evidence>
<dbReference type="RefSeq" id="WP_051254480.1">
    <property type="nucleotide sequence ID" value="NZ_AP019823.1"/>
</dbReference>
<dbReference type="GO" id="GO:0016887">
    <property type="term" value="F:ATP hydrolysis activity"/>
    <property type="evidence" value="ECO:0007669"/>
    <property type="project" value="InterPro"/>
</dbReference>
<evidence type="ECO:0000256" key="4">
    <source>
        <dbReference type="SAM" id="Coils"/>
    </source>
</evidence>
<keyword evidence="2" id="KW-0547">Nucleotide-binding</keyword>
<dbReference type="GO" id="GO:0005524">
    <property type="term" value="F:ATP binding"/>
    <property type="evidence" value="ECO:0007669"/>
    <property type="project" value="UniProtKB-KW"/>
</dbReference>
<dbReference type="InterPro" id="IPR017871">
    <property type="entry name" value="ABC_transporter-like_CS"/>
</dbReference>
<evidence type="ECO:0000256" key="2">
    <source>
        <dbReference type="ARBA" id="ARBA00022741"/>
    </source>
</evidence>
<keyword evidence="3" id="KW-0067">ATP-binding</keyword>
<protein>
    <submittedName>
        <fullName evidence="6">ABC transporter</fullName>
    </submittedName>
</protein>
<evidence type="ECO:0000256" key="1">
    <source>
        <dbReference type="ARBA" id="ARBA00022737"/>
    </source>
</evidence>
<dbReference type="SMART" id="SM00382">
    <property type="entry name" value="AAA"/>
    <property type="match status" value="2"/>
</dbReference>
<proteinExistence type="predicted"/>
<dbReference type="EMBL" id="AP019823">
    <property type="protein sequence ID" value="BBM39612.1"/>
    <property type="molecule type" value="Genomic_DNA"/>
</dbReference>